<accession>A0A1B6KJX3</accession>
<dbReference type="AlphaFoldDB" id="A0A1B6KJX3"/>
<organism evidence="1">
    <name type="scientific">Graphocephala atropunctata</name>
    <dbReference type="NCBI Taxonomy" id="36148"/>
    <lineage>
        <taxon>Eukaryota</taxon>
        <taxon>Metazoa</taxon>
        <taxon>Ecdysozoa</taxon>
        <taxon>Arthropoda</taxon>
        <taxon>Hexapoda</taxon>
        <taxon>Insecta</taxon>
        <taxon>Pterygota</taxon>
        <taxon>Neoptera</taxon>
        <taxon>Paraneoptera</taxon>
        <taxon>Hemiptera</taxon>
        <taxon>Auchenorrhyncha</taxon>
        <taxon>Membracoidea</taxon>
        <taxon>Cicadellidae</taxon>
        <taxon>Cicadellinae</taxon>
        <taxon>Cicadellini</taxon>
        <taxon>Graphocephala</taxon>
    </lineage>
</organism>
<feature type="non-terminal residue" evidence="1">
    <location>
        <position position="1"/>
    </location>
</feature>
<sequence>LDCVNFHLNVTCPFRNFKDRVQCNRNTWITQDILNSRERLKFYHSIYVKTNNEEFKTFFRNFKQNYRKEIWNAKARDVEIKLKQSDNFLKSAWNIIINNTKQQVFSKFSSLTLKTENEVIDDPFKVASEFNNFFSTVAEPDCSLNLDSPREEPLTRPVSSMVLSPESEVEVARIMQDLRRKKSTDINGMSVWLLKRCFKQILGSLTKFVNPYFMQ</sequence>
<name>A0A1B6KJX3_9HEMI</name>
<reference evidence="1" key="1">
    <citation type="submission" date="2015-11" db="EMBL/GenBank/DDBJ databases">
        <title>De novo transcriptome assembly of four potential Pierce s Disease insect vectors from Arizona vineyards.</title>
        <authorList>
            <person name="Tassone E.E."/>
        </authorList>
    </citation>
    <scope>NUCLEOTIDE SEQUENCE</scope>
</reference>
<protein>
    <submittedName>
        <fullName evidence="1">Uncharacterized protein</fullName>
    </submittedName>
</protein>
<proteinExistence type="predicted"/>
<dbReference type="EMBL" id="GEBQ01028237">
    <property type="protein sequence ID" value="JAT11740.1"/>
    <property type="molecule type" value="Transcribed_RNA"/>
</dbReference>
<feature type="non-terminal residue" evidence="1">
    <location>
        <position position="215"/>
    </location>
</feature>
<evidence type="ECO:0000313" key="1">
    <source>
        <dbReference type="EMBL" id="JAT11740.1"/>
    </source>
</evidence>
<gene>
    <name evidence="1" type="ORF">g.1813</name>
</gene>